<dbReference type="Pfam" id="PF02561">
    <property type="entry name" value="FliS"/>
    <property type="match status" value="1"/>
</dbReference>
<dbReference type="GO" id="GO:0071973">
    <property type="term" value="P:bacterial-type flagellum-dependent cell motility"/>
    <property type="evidence" value="ECO:0007669"/>
    <property type="project" value="TreeGrafter"/>
</dbReference>
<proteinExistence type="inferred from homology"/>
<dbReference type="InterPro" id="IPR036584">
    <property type="entry name" value="FliS_sf"/>
</dbReference>
<dbReference type="SUPFAM" id="SSF101116">
    <property type="entry name" value="Flagellar export chaperone FliS"/>
    <property type="match status" value="1"/>
</dbReference>
<protein>
    <recommendedName>
        <fullName evidence="7">Flagellar biosynthesis protein FliS</fullName>
    </recommendedName>
</protein>
<evidence type="ECO:0000256" key="5">
    <source>
        <dbReference type="ARBA" id="ARBA00023186"/>
    </source>
</evidence>
<evidence type="ECO:0000256" key="2">
    <source>
        <dbReference type="ARBA" id="ARBA00008787"/>
    </source>
</evidence>
<evidence type="ECO:0000256" key="4">
    <source>
        <dbReference type="ARBA" id="ARBA00022795"/>
    </source>
</evidence>
<gene>
    <name evidence="6" type="ORF">AVDCRST_MAG24-395</name>
</gene>
<keyword evidence="4" id="KW-1005">Bacterial flagellum biogenesis</keyword>
<comment type="subcellular location">
    <subcellularLocation>
        <location evidence="1">Cytoplasm</location>
        <location evidence="1">Cytosol</location>
    </subcellularLocation>
</comment>
<sequence>MYGNTSMSGRGARNAYVDNSVATASPERLLVMLCDRLVLDVQRGVAALRGGMPGEAHSQLVHAQEVVTHLRSTLRVEGWDGGPGLASLYDWLHAQLVQANIRKDAALAEGCLSLAQDLASTWREAALQAAAPTQ</sequence>
<dbReference type="InterPro" id="IPR003713">
    <property type="entry name" value="FliS"/>
</dbReference>
<dbReference type="Gene3D" id="1.20.120.340">
    <property type="entry name" value="Flagellar protein FliS"/>
    <property type="match status" value="1"/>
</dbReference>
<accession>A0A6J4L8N7</accession>
<comment type="similarity">
    <text evidence="2">Belongs to the FliS family.</text>
</comment>
<dbReference type="AlphaFoldDB" id="A0A6J4L8N7"/>
<dbReference type="EMBL" id="CADCUF010000050">
    <property type="protein sequence ID" value="CAA9322233.1"/>
    <property type="molecule type" value="Genomic_DNA"/>
</dbReference>
<dbReference type="CDD" id="cd16098">
    <property type="entry name" value="FliS"/>
    <property type="match status" value="1"/>
</dbReference>
<dbReference type="NCBIfam" id="TIGR00208">
    <property type="entry name" value="fliS"/>
    <property type="match status" value="1"/>
</dbReference>
<reference evidence="6" key="1">
    <citation type="submission" date="2020-02" db="EMBL/GenBank/DDBJ databases">
        <authorList>
            <person name="Meier V. D."/>
        </authorList>
    </citation>
    <scope>NUCLEOTIDE SEQUENCE</scope>
    <source>
        <strain evidence="6">AVDCRST_MAG24</strain>
    </source>
</reference>
<organism evidence="6">
    <name type="scientific">uncultured Nocardioidaceae bacterium</name>
    <dbReference type="NCBI Taxonomy" id="253824"/>
    <lineage>
        <taxon>Bacteria</taxon>
        <taxon>Bacillati</taxon>
        <taxon>Actinomycetota</taxon>
        <taxon>Actinomycetes</taxon>
        <taxon>Propionibacteriales</taxon>
        <taxon>Nocardioidaceae</taxon>
        <taxon>environmental samples</taxon>
    </lineage>
</organism>
<evidence type="ECO:0000256" key="1">
    <source>
        <dbReference type="ARBA" id="ARBA00004514"/>
    </source>
</evidence>
<dbReference type="PANTHER" id="PTHR34773">
    <property type="entry name" value="FLAGELLAR SECRETION CHAPERONE FLIS"/>
    <property type="match status" value="1"/>
</dbReference>
<dbReference type="PANTHER" id="PTHR34773:SF1">
    <property type="entry name" value="FLAGELLAR SECRETION CHAPERONE FLIS"/>
    <property type="match status" value="1"/>
</dbReference>
<evidence type="ECO:0008006" key="7">
    <source>
        <dbReference type="Google" id="ProtNLM"/>
    </source>
</evidence>
<name>A0A6J4L8N7_9ACTN</name>
<keyword evidence="5" id="KW-0143">Chaperone</keyword>
<keyword evidence="3" id="KW-0963">Cytoplasm</keyword>
<evidence type="ECO:0000313" key="6">
    <source>
        <dbReference type="EMBL" id="CAA9322233.1"/>
    </source>
</evidence>
<evidence type="ECO:0000256" key="3">
    <source>
        <dbReference type="ARBA" id="ARBA00022490"/>
    </source>
</evidence>
<dbReference type="GO" id="GO:0044780">
    <property type="term" value="P:bacterial-type flagellum assembly"/>
    <property type="evidence" value="ECO:0007669"/>
    <property type="project" value="InterPro"/>
</dbReference>
<dbReference type="GO" id="GO:0005829">
    <property type="term" value="C:cytosol"/>
    <property type="evidence" value="ECO:0007669"/>
    <property type="project" value="UniProtKB-SubCell"/>
</dbReference>